<protein>
    <submittedName>
        <fullName evidence="1">Uncharacterized protein</fullName>
    </submittedName>
</protein>
<dbReference type="Proteomes" id="UP000298646">
    <property type="component" value="Chromosome linear"/>
</dbReference>
<evidence type="ECO:0000313" key="2">
    <source>
        <dbReference type="Proteomes" id="UP000298646"/>
    </source>
</evidence>
<reference evidence="1 2" key="1">
    <citation type="submission" date="2019-04" db="EMBL/GenBank/DDBJ databases">
        <title>Complete genome sequence of Agrobacterium tumefaciens CFBP6624.</title>
        <authorList>
            <person name="Haryono M."/>
            <person name="Lin Y.-C."/>
            <person name="Lai E.-M."/>
            <person name="Kuo C.-H."/>
        </authorList>
    </citation>
    <scope>NUCLEOTIDE SEQUENCE [LARGE SCALE GENOMIC DNA]</scope>
    <source>
        <strain evidence="1 2">CFBP6624</strain>
    </source>
</reference>
<name>A0AAE6BR32_AGRTU</name>
<dbReference type="EMBL" id="CP039908">
    <property type="protein sequence ID" value="QCM02052.1"/>
    <property type="molecule type" value="Genomic_DNA"/>
</dbReference>
<accession>A0AAE6BR32</accession>
<gene>
    <name evidence="1" type="ORF">CFBP6624_17710</name>
</gene>
<evidence type="ECO:0000313" key="1">
    <source>
        <dbReference type="EMBL" id="QCM02052.1"/>
    </source>
</evidence>
<sequence length="210" mass="22402">MVQPLSYLSDRFRWLPFKWDIQRNDEYSGTGDGRVWQAKLAPELWRATVVHAQLLNTVAEELDGAIRALRGAEVPFMMASPLFCAPKSDPTGVGLEGANVTLLSISATRAAVVLAGLPAGYKLTTGDKFTFAYGGRFYFGEFSETVVAALAGTTAQIAVFPNLPAGAAAGVAVTLIKPACKVVIVPGSYKVGEISGRFTRGGSFQIIQKK</sequence>
<dbReference type="RefSeq" id="WP_137086738.1">
    <property type="nucleotide sequence ID" value="NZ_CP039908.1"/>
</dbReference>
<dbReference type="AlphaFoldDB" id="A0AAE6BR32"/>
<proteinExistence type="predicted"/>
<organism evidence="1 2">
    <name type="scientific">Agrobacterium tumefaciens</name>
    <dbReference type="NCBI Taxonomy" id="358"/>
    <lineage>
        <taxon>Bacteria</taxon>
        <taxon>Pseudomonadati</taxon>
        <taxon>Pseudomonadota</taxon>
        <taxon>Alphaproteobacteria</taxon>
        <taxon>Hyphomicrobiales</taxon>
        <taxon>Rhizobiaceae</taxon>
        <taxon>Rhizobium/Agrobacterium group</taxon>
        <taxon>Agrobacterium</taxon>
        <taxon>Agrobacterium tumefaciens complex</taxon>
    </lineage>
</organism>